<comment type="catalytic activity">
    <reaction evidence="6">
        <text>GTP + H2O = GDP + phosphate + H(+)</text>
        <dbReference type="Rhea" id="RHEA:19669"/>
        <dbReference type="ChEBI" id="CHEBI:15377"/>
        <dbReference type="ChEBI" id="CHEBI:15378"/>
        <dbReference type="ChEBI" id="CHEBI:37565"/>
        <dbReference type="ChEBI" id="CHEBI:43474"/>
        <dbReference type="ChEBI" id="CHEBI:58189"/>
    </reaction>
    <physiologicalReaction direction="left-to-right" evidence="6">
        <dbReference type="Rhea" id="RHEA:19670"/>
    </physiologicalReaction>
</comment>
<dbReference type="SUPFAM" id="SSF52540">
    <property type="entry name" value="P-loop containing nucleoside triphosphate hydrolases"/>
    <property type="match status" value="1"/>
</dbReference>
<keyword evidence="3" id="KW-0143">Chaperone</keyword>
<feature type="region of interest" description="Disordered" evidence="7">
    <location>
        <begin position="1"/>
        <end position="20"/>
    </location>
</feature>
<organism evidence="9 10">
    <name type="scientific">Rhizosaccharibacter radicis</name>
    <dbReference type="NCBI Taxonomy" id="2782605"/>
    <lineage>
        <taxon>Bacteria</taxon>
        <taxon>Pseudomonadati</taxon>
        <taxon>Pseudomonadota</taxon>
        <taxon>Alphaproteobacteria</taxon>
        <taxon>Acetobacterales</taxon>
        <taxon>Acetobacteraceae</taxon>
        <taxon>Rhizosaccharibacter</taxon>
    </lineage>
</organism>
<comment type="function">
    <text evidence="5">Zinc chaperone that directly transfers zinc cofactor to target proteins, thereby activating them. Zinc is transferred from the CXCC motif in the GTPase domain to the zinc binding site in target proteins in a process requiring GTP hydrolysis.</text>
</comment>
<gene>
    <name evidence="9" type="primary">cobW</name>
    <name evidence="9" type="ORF">NFI88_10630</name>
</gene>
<evidence type="ECO:0000256" key="5">
    <source>
        <dbReference type="ARBA" id="ARBA00045658"/>
    </source>
</evidence>
<evidence type="ECO:0000259" key="8">
    <source>
        <dbReference type="SMART" id="SM00833"/>
    </source>
</evidence>
<evidence type="ECO:0000313" key="10">
    <source>
        <dbReference type="Proteomes" id="UP001524547"/>
    </source>
</evidence>
<dbReference type="PANTHER" id="PTHR13748:SF62">
    <property type="entry name" value="COBW DOMAIN-CONTAINING PROTEIN"/>
    <property type="match status" value="1"/>
</dbReference>
<dbReference type="InterPro" id="IPR027417">
    <property type="entry name" value="P-loop_NTPase"/>
</dbReference>
<evidence type="ECO:0000256" key="2">
    <source>
        <dbReference type="ARBA" id="ARBA00022801"/>
    </source>
</evidence>
<dbReference type="SMART" id="SM00833">
    <property type="entry name" value="CobW_C"/>
    <property type="match status" value="1"/>
</dbReference>
<comment type="similarity">
    <text evidence="4">Belongs to the SIMIBI class G3E GTPase family. ZNG1 subfamily.</text>
</comment>
<evidence type="ECO:0000256" key="6">
    <source>
        <dbReference type="ARBA" id="ARBA00049117"/>
    </source>
</evidence>
<keyword evidence="10" id="KW-1185">Reference proteome</keyword>
<evidence type="ECO:0000256" key="1">
    <source>
        <dbReference type="ARBA" id="ARBA00022741"/>
    </source>
</evidence>
<keyword evidence="1" id="KW-0547">Nucleotide-binding</keyword>
<dbReference type="Pfam" id="PF07683">
    <property type="entry name" value="CobW_C"/>
    <property type="match status" value="1"/>
</dbReference>
<evidence type="ECO:0000313" key="9">
    <source>
        <dbReference type="EMBL" id="MCQ8241293.1"/>
    </source>
</evidence>
<dbReference type="InterPro" id="IPR051316">
    <property type="entry name" value="Zinc-reg_GTPase_activator"/>
</dbReference>
<dbReference type="Gene3D" id="3.40.50.300">
    <property type="entry name" value="P-loop containing nucleotide triphosphate hydrolases"/>
    <property type="match status" value="1"/>
</dbReference>
<dbReference type="InterPro" id="IPR012824">
    <property type="entry name" value="CobW"/>
</dbReference>
<dbReference type="EMBL" id="JAMZEJ010000006">
    <property type="protein sequence ID" value="MCQ8241293.1"/>
    <property type="molecule type" value="Genomic_DNA"/>
</dbReference>
<feature type="domain" description="CobW C-terminal" evidence="8">
    <location>
        <begin position="271"/>
        <end position="369"/>
    </location>
</feature>
<evidence type="ECO:0000256" key="3">
    <source>
        <dbReference type="ARBA" id="ARBA00023186"/>
    </source>
</evidence>
<dbReference type="InterPro" id="IPR036627">
    <property type="entry name" value="CobW-likC_sf"/>
</dbReference>
<dbReference type="PANTHER" id="PTHR13748">
    <property type="entry name" value="COBW-RELATED"/>
    <property type="match status" value="1"/>
</dbReference>
<dbReference type="Pfam" id="PF02492">
    <property type="entry name" value="cobW"/>
    <property type="match status" value="1"/>
</dbReference>
<name>A0ABT1VY94_9PROT</name>
<dbReference type="InterPro" id="IPR011629">
    <property type="entry name" value="CobW-like_C"/>
</dbReference>
<dbReference type="Proteomes" id="UP001524547">
    <property type="component" value="Unassembled WGS sequence"/>
</dbReference>
<protein>
    <submittedName>
        <fullName evidence="9">Cobalamin biosynthesis protein CobW</fullName>
    </submittedName>
</protein>
<dbReference type="CDD" id="cd03112">
    <property type="entry name" value="CobW-like"/>
    <property type="match status" value="1"/>
</dbReference>
<dbReference type="RefSeq" id="WP_422920040.1">
    <property type="nucleotide sequence ID" value="NZ_JAMZEJ010000006.1"/>
</dbReference>
<dbReference type="NCBIfam" id="TIGR02475">
    <property type="entry name" value="CobW"/>
    <property type="match status" value="1"/>
</dbReference>
<evidence type="ECO:0000256" key="7">
    <source>
        <dbReference type="SAM" id="MobiDB-lite"/>
    </source>
</evidence>
<comment type="caution">
    <text evidence="9">The sequence shown here is derived from an EMBL/GenBank/DDBJ whole genome shotgun (WGS) entry which is preliminary data.</text>
</comment>
<dbReference type="InterPro" id="IPR003495">
    <property type="entry name" value="CobW/HypB/UreG_nucleotide-bd"/>
</dbReference>
<reference evidence="9 10" key="1">
    <citation type="submission" date="2022-06" db="EMBL/GenBank/DDBJ databases">
        <title>Rhizosaccharibacter gen. nov. sp. nov. KSS12, endophytic bacteria isolated from sugarcane.</title>
        <authorList>
            <person name="Pitiwittayakul N."/>
        </authorList>
    </citation>
    <scope>NUCLEOTIDE SEQUENCE [LARGE SCALE GENOMIC DNA]</scope>
    <source>
        <strain evidence="9 10">KSS12</strain>
    </source>
</reference>
<keyword evidence="2" id="KW-0378">Hydrolase</keyword>
<accession>A0ABT1VY94</accession>
<sequence length="374" mass="39380">MNQHHSQAAGGSGHQPAPAATRKIPVTVITGFLGAGKTTLLRHVLENAGGRRIAVIVNEFGSLGIDGETLRACGIAGCRDEDIVELANGCLCCTVADDFVPTMQALIDRDEPPEHIVIETSGLALPKPLLKAFSWPAIRSRLTVDGVVTVVDAPAVSAGRFADDPDAVAAQRAADPSLDHDNPLAEVFEDQLGAADLVVLNKSDLLEAGRAESLAAELAGMLPRAVKIVPAVDGRLDPAVLLGLGAAAEGDLAARPSHHDAVDGEHEHDDFESFVLETGAFDSTEQLLQRLRDLAEEHDILRIKGFVPVMGKTMRLAVQGVGARFTHQFDRPWLAADLDDAGQPRGHLVVIGRTGLDRGAITAAVEARQPATAA</sequence>
<evidence type="ECO:0000256" key="4">
    <source>
        <dbReference type="ARBA" id="ARBA00034320"/>
    </source>
</evidence>
<dbReference type="Gene3D" id="3.30.1220.10">
    <property type="entry name" value="CobW-like, C-terminal domain"/>
    <property type="match status" value="1"/>
</dbReference>
<proteinExistence type="inferred from homology"/>
<dbReference type="SUPFAM" id="SSF90002">
    <property type="entry name" value="Hypothetical protein YjiA, C-terminal domain"/>
    <property type="match status" value="1"/>
</dbReference>